<organism evidence="2 3">
    <name type="scientific">Leptospira interrogans serovar Copenhageni str. LT2050</name>
    <dbReference type="NCBI Taxonomy" id="1001598"/>
    <lineage>
        <taxon>Bacteria</taxon>
        <taxon>Pseudomonadati</taxon>
        <taxon>Spirochaetota</taxon>
        <taxon>Spirochaetia</taxon>
        <taxon>Leptospirales</taxon>
        <taxon>Leptospiraceae</taxon>
        <taxon>Leptospira</taxon>
    </lineage>
</organism>
<sequence>MKSFLRISVCLLLLFVGHTTFGQNAEKTDPNKKDGGTEYYPLAYYDERLSVKNISFFRRHSDNGKGEFLDVMVEMGNRSFDPAKFSIYILAINETTSINPEKRDLVPFPKWRGFDLENNTFVINFQNLMPQKLEPKAVWGEEKYNKAKKDYDDRIARGEIVRMSNPSLTETVTYLTNHSENALEFTIFGEQGPKKDQVLISNFVDQTEEERKKQAHESLSKHTYTIYSAKYKTTLMSHHYTEYRPGYVTYNKVVVLIFNPLKEKNKLVYRRFIDIGGIKLLKLRIF</sequence>
<name>M3IF45_LEPIT</name>
<accession>M3IF45</accession>
<feature type="chain" id="PRO_5004034508" evidence="1">
    <location>
        <begin position="23"/>
        <end position="286"/>
    </location>
</feature>
<dbReference type="EMBL" id="AFMD02000530">
    <property type="protein sequence ID" value="EMG19347.1"/>
    <property type="molecule type" value="Genomic_DNA"/>
</dbReference>
<dbReference type="AlphaFoldDB" id="M3IF45"/>
<keyword evidence="1" id="KW-0732">Signal</keyword>
<evidence type="ECO:0000313" key="2">
    <source>
        <dbReference type="EMBL" id="EMG19347.1"/>
    </source>
</evidence>
<evidence type="ECO:0000313" key="3">
    <source>
        <dbReference type="Proteomes" id="UP000011778"/>
    </source>
</evidence>
<evidence type="ECO:0000256" key="1">
    <source>
        <dbReference type="SAM" id="SignalP"/>
    </source>
</evidence>
<comment type="caution">
    <text evidence="2">The sequence shown here is derived from an EMBL/GenBank/DDBJ whole genome shotgun (WGS) entry which is preliminary data.</text>
</comment>
<gene>
    <name evidence="2" type="ORF">LEP1GSC150_0322</name>
</gene>
<proteinExistence type="predicted"/>
<protein>
    <submittedName>
        <fullName evidence="2">Uncharacterized protein</fullName>
    </submittedName>
</protein>
<reference evidence="2 3" key="1">
    <citation type="submission" date="2013-02" db="EMBL/GenBank/DDBJ databases">
        <authorList>
            <person name="Harkins D.M."/>
            <person name="Durkin A.S."/>
            <person name="Brinkac L.M."/>
            <person name="Haft D.H."/>
            <person name="Selengut J.D."/>
            <person name="Sanka R."/>
            <person name="DePew J."/>
            <person name="Purushe J."/>
            <person name="Tulsiani S.M."/>
            <person name="Graham G.C."/>
            <person name="Burns M.-A."/>
            <person name="Dohnt M.F."/>
            <person name="Smythe L.D."/>
            <person name="McKay D.B."/>
            <person name="Craig S.B."/>
            <person name="Vinetz J.M."/>
            <person name="Sutton G.G."/>
            <person name="Nierman W.C."/>
            <person name="Fouts D.E."/>
        </authorList>
    </citation>
    <scope>NUCLEOTIDE SEQUENCE [LARGE SCALE GENOMIC DNA]</scope>
    <source>
        <strain evidence="2 3">LT2050</strain>
    </source>
</reference>
<dbReference type="Proteomes" id="UP000011778">
    <property type="component" value="Unassembled WGS sequence"/>
</dbReference>
<feature type="signal peptide" evidence="1">
    <location>
        <begin position="1"/>
        <end position="22"/>
    </location>
</feature>